<gene>
    <name evidence="2" type="ORF">M9458_044354</name>
</gene>
<keyword evidence="3" id="KW-1185">Reference proteome</keyword>
<dbReference type="AlphaFoldDB" id="A0ABD0NG44"/>
<dbReference type="EMBL" id="JAMKFB020000022">
    <property type="protein sequence ID" value="KAL0160629.1"/>
    <property type="molecule type" value="Genomic_DNA"/>
</dbReference>
<reference evidence="2 3" key="1">
    <citation type="submission" date="2024-05" db="EMBL/GenBank/DDBJ databases">
        <title>Genome sequencing and assembly of Indian major carp, Cirrhinus mrigala (Hamilton, 1822).</title>
        <authorList>
            <person name="Mohindra V."/>
            <person name="Chowdhury L.M."/>
            <person name="Lal K."/>
            <person name="Jena J.K."/>
        </authorList>
    </citation>
    <scope>NUCLEOTIDE SEQUENCE [LARGE SCALE GENOMIC DNA]</scope>
    <source>
        <strain evidence="2">CM1030</strain>
        <tissue evidence="2">Blood</tissue>
    </source>
</reference>
<feature type="compositionally biased region" description="Basic and acidic residues" evidence="1">
    <location>
        <begin position="24"/>
        <end position="40"/>
    </location>
</feature>
<proteinExistence type="predicted"/>
<organism evidence="2 3">
    <name type="scientific">Cirrhinus mrigala</name>
    <name type="common">Mrigala</name>
    <dbReference type="NCBI Taxonomy" id="683832"/>
    <lineage>
        <taxon>Eukaryota</taxon>
        <taxon>Metazoa</taxon>
        <taxon>Chordata</taxon>
        <taxon>Craniata</taxon>
        <taxon>Vertebrata</taxon>
        <taxon>Euteleostomi</taxon>
        <taxon>Actinopterygii</taxon>
        <taxon>Neopterygii</taxon>
        <taxon>Teleostei</taxon>
        <taxon>Ostariophysi</taxon>
        <taxon>Cypriniformes</taxon>
        <taxon>Cyprinidae</taxon>
        <taxon>Labeoninae</taxon>
        <taxon>Labeonini</taxon>
        <taxon>Cirrhinus</taxon>
    </lineage>
</organism>
<protein>
    <submittedName>
        <fullName evidence="2">Uncharacterized protein</fullName>
    </submittedName>
</protein>
<feature type="non-terminal residue" evidence="2">
    <location>
        <position position="1"/>
    </location>
</feature>
<evidence type="ECO:0000256" key="1">
    <source>
        <dbReference type="SAM" id="MobiDB-lite"/>
    </source>
</evidence>
<evidence type="ECO:0000313" key="3">
    <source>
        <dbReference type="Proteomes" id="UP001529510"/>
    </source>
</evidence>
<comment type="caution">
    <text evidence="2">The sequence shown here is derived from an EMBL/GenBank/DDBJ whole genome shotgun (WGS) entry which is preliminary data.</text>
</comment>
<accession>A0ABD0NG44</accession>
<feature type="region of interest" description="Disordered" evidence="1">
    <location>
        <begin position="1"/>
        <end position="95"/>
    </location>
</feature>
<dbReference type="Proteomes" id="UP001529510">
    <property type="component" value="Unassembled WGS sequence"/>
</dbReference>
<evidence type="ECO:0000313" key="2">
    <source>
        <dbReference type="EMBL" id="KAL0160629.1"/>
    </source>
</evidence>
<sequence length="95" mass="10389">VTPTCANNRVPVLQRCGPPADVPQSRRVEEKRTRDVKGEEEGSVGTATGRKRALGLEQSQGHPDCTHTAEERDGERRTRGEDDNGIAAKRARLIS</sequence>
<feature type="non-terminal residue" evidence="2">
    <location>
        <position position="95"/>
    </location>
</feature>
<name>A0ABD0NG44_CIRMR</name>
<feature type="compositionally biased region" description="Basic and acidic residues" evidence="1">
    <location>
        <begin position="64"/>
        <end position="82"/>
    </location>
</feature>